<keyword evidence="4" id="KW-0378">Hydrolase</keyword>
<keyword evidence="2" id="KW-0547">Nucleotide-binding</keyword>
<dbReference type="GO" id="GO:0003690">
    <property type="term" value="F:double-stranded DNA binding"/>
    <property type="evidence" value="ECO:0007669"/>
    <property type="project" value="TreeGrafter"/>
</dbReference>
<organism evidence="13">
    <name type="scientific">Picochlorum oklahomense</name>
    <dbReference type="NCBI Taxonomy" id="249345"/>
    <lineage>
        <taxon>Eukaryota</taxon>
        <taxon>Viridiplantae</taxon>
        <taxon>Chlorophyta</taxon>
        <taxon>core chlorophytes</taxon>
        <taxon>Trebouxiophyceae</taxon>
        <taxon>Trebouxiophyceae incertae sedis</taxon>
        <taxon>Picochlorum</taxon>
    </lineage>
</organism>
<dbReference type="GO" id="GO:0006310">
    <property type="term" value="P:DNA recombination"/>
    <property type="evidence" value="ECO:0007669"/>
    <property type="project" value="UniProtKB-KW"/>
</dbReference>
<feature type="domain" description="Ku" evidence="12">
    <location>
        <begin position="347"/>
        <end position="496"/>
    </location>
</feature>
<dbReference type="SUPFAM" id="SSF53300">
    <property type="entry name" value="vWA-like"/>
    <property type="match status" value="1"/>
</dbReference>
<dbReference type="Gene3D" id="3.40.50.410">
    <property type="entry name" value="von Willebrand factor, type A domain"/>
    <property type="match status" value="1"/>
</dbReference>
<keyword evidence="10" id="KW-0539">Nucleus</keyword>
<dbReference type="SMART" id="SM00559">
    <property type="entry name" value="Ku78"/>
    <property type="match status" value="1"/>
</dbReference>
<protein>
    <recommendedName>
        <fullName evidence="12">Ku domain-containing protein</fullName>
    </recommendedName>
</protein>
<evidence type="ECO:0000256" key="2">
    <source>
        <dbReference type="ARBA" id="ARBA00022741"/>
    </source>
</evidence>
<dbReference type="InterPro" id="IPR006164">
    <property type="entry name" value="DNA_bd_Ku70/Ku80"/>
</dbReference>
<keyword evidence="9" id="KW-0234">DNA repair</keyword>
<evidence type="ECO:0000256" key="4">
    <source>
        <dbReference type="ARBA" id="ARBA00022801"/>
    </source>
</evidence>
<evidence type="ECO:0000256" key="3">
    <source>
        <dbReference type="ARBA" id="ARBA00022763"/>
    </source>
</evidence>
<dbReference type="Pfam" id="PF02735">
    <property type="entry name" value="Ku"/>
    <property type="match status" value="1"/>
</dbReference>
<proteinExistence type="predicted"/>
<evidence type="ECO:0000256" key="6">
    <source>
        <dbReference type="ARBA" id="ARBA00022840"/>
    </source>
</evidence>
<evidence type="ECO:0000256" key="1">
    <source>
        <dbReference type="ARBA" id="ARBA00004123"/>
    </source>
</evidence>
<evidence type="ECO:0000313" key="13">
    <source>
        <dbReference type="EMBL" id="CAD8928689.1"/>
    </source>
</evidence>
<keyword evidence="7" id="KW-0238">DNA-binding</keyword>
<evidence type="ECO:0000259" key="12">
    <source>
        <dbReference type="SMART" id="SM00559"/>
    </source>
</evidence>
<dbReference type="GO" id="GO:0005524">
    <property type="term" value="F:ATP binding"/>
    <property type="evidence" value="ECO:0007669"/>
    <property type="project" value="UniProtKB-KW"/>
</dbReference>
<dbReference type="InterPro" id="IPR036465">
    <property type="entry name" value="vWFA_dom_sf"/>
</dbReference>
<dbReference type="InterPro" id="IPR005161">
    <property type="entry name" value="Ku_N"/>
</dbReference>
<dbReference type="PANTHER" id="PTHR12604">
    <property type="entry name" value="KU AUTOANTIGEN DNA HELICASE"/>
    <property type="match status" value="1"/>
</dbReference>
<evidence type="ECO:0000256" key="8">
    <source>
        <dbReference type="ARBA" id="ARBA00023172"/>
    </source>
</evidence>
<feature type="compositionally biased region" description="Basic and acidic residues" evidence="11">
    <location>
        <begin position="1"/>
        <end position="26"/>
    </location>
</feature>
<dbReference type="GO" id="GO:0004386">
    <property type="term" value="F:helicase activity"/>
    <property type="evidence" value="ECO:0007669"/>
    <property type="project" value="UniProtKB-KW"/>
</dbReference>
<dbReference type="GO" id="GO:0042162">
    <property type="term" value="F:telomeric DNA binding"/>
    <property type="evidence" value="ECO:0007669"/>
    <property type="project" value="TreeGrafter"/>
</dbReference>
<dbReference type="AlphaFoldDB" id="A0A7S1CWI3"/>
<feature type="region of interest" description="Disordered" evidence="11">
    <location>
        <begin position="1"/>
        <end position="31"/>
    </location>
</feature>
<dbReference type="InterPro" id="IPR016194">
    <property type="entry name" value="SPOC-like_C_dom_sf"/>
</dbReference>
<dbReference type="PANTHER" id="PTHR12604:SF2">
    <property type="entry name" value="X-RAY REPAIR CROSS-COMPLEMENTING PROTEIN 6"/>
    <property type="match status" value="1"/>
</dbReference>
<comment type="subcellular location">
    <subcellularLocation>
        <location evidence="1">Nucleus</location>
    </subcellularLocation>
</comment>
<dbReference type="EMBL" id="HBFV01001461">
    <property type="protein sequence ID" value="CAD8928689.1"/>
    <property type="molecule type" value="Transcribed_RNA"/>
</dbReference>
<sequence length="574" mass="63843">MSEEATTDKRKNETKVDSFTEKDVRGDASSADTPVYGKEQVAFLIDASKGVQTTLYSGNQRRYKSLTLFQVALKQVHDIVLSRLAFSVEDDITIIFFNTPSDGGQNQLGGIKTWHSASPPSIDLLDRLSSFNYDISRKSSSGSSANSFLNALIAAVLEFSDAKTTWDHAQTKIVVWTLASDGAYCVSENTLVSGQITQIIERRKFMLRIVTLDQTLNRVSPRTLRSSMWAAFVRAAGVYDMMYTDMCNHVQREHVGLGNLGSSIVPCDDGFHLNILKGKLKHNSISLDWCMGDFGTMPMKCFCVTSPAWPKCVGPTTWLDARDSSLLINKISEDVPVDIASMLSMPEEELPYYPKPVGKKQMAVPRISIPKGDVLHLRFPLPKGIFLIGFKPSSWIQESWQLRESYFMRPDENAPTTVYQNCTAIYNALVKRSVVAVCGFVKSDQSEPRLAAVLPFPASRPMDETDCREEFNGFAVIELPFADDIRHPEGKEEVFGKPVSITQSGIELAQEVIRSYQAHPNEHPGVAENPHIKRHFSLLEALLLDRPDLVSESTDSESGILAHTLQAFADHHGL</sequence>
<evidence type="ECO:0000256" key="11">
    <source>
        <dbReference type="SAM" id="MobiDB-lite"/>
    </source>
</evidence>
<evidence type="ECO:0000256" key="10">
    <source>
        <dbReference type="ARBA" id="ARBA00023242"/>
    </source>
</evidence>
<dbReference type="GO" id="GO:0016787">
    <property type="term" value="F:hydrolase activity"/>
    <property type="evidence" value="ECO:0007669"/>
    <property type="project" value="UniProtKB-KW"/>
</dbReference>
<keyword evidence="3" id="KW-0227">DNA damage</keyword>
<name>A0A7S1CWI3_9CHLO</name>
<dbReference type="Gene3D" id="1.10.1600.10">
    <property type="match status" value="1"/>
</dbReference>
<accession>A0A7S1CWI3</accession>
<evidence type="ECO:0000256" key="5">
    <source>
        <dbReference type="ARBA" id="ARBA00022806"/>
    </source>
</evidence>
<dbReference type="SUPFAM" id="SSF100939">
    <property type="entry name" value="SPOC domain-like"/>
    <property type="match status" value="1"/>
</dbReference>
<keyword evidence="6" id="KW-0067">ATP-binding</keyword>
<evidence type="ECO:0000256" key="9">
    <source>
        <dbReference type="ARBA" id="ARBA00023204"/>
    </source>
</evidence>
<reference evidence="13" key="1">
    <citation type="submission" date="2021-01" db="EMBL/GenBank/DDBJ databases">
        <authorList>
            <person name="Corre E."/>
            <person name="Pelletier E."/>
            <person name="Niang G."/>
            <person name="Scheremetjew M."/>
            <person name="Finn R."/>
            <person name="Kale V."/>
            <person name="Holt S."/>
            <person name="Cochrane G."/>
            <person name="Meng A."/>
            <person name="Brown T."/>
            <person name="Cohen L."/>
        </authorList>
    </citation>
    <scope>NUCLEOTIDE SEQUENCE</scope>
    <source>
        <strain evidence="13">CCMP2329</strain>
    </source>
</reference>
<dbReference type="GO" id="GO:0006303">
    <property type="term" value="P:double-strand break repair via nonhomologous end joining"/>
    <property type="evidence" value="ECO:0007669"/>
    <property type="project" value="InterPro"/>
</dbReference>
<gene>
    <name evidence="13" type="ORF">POKL1161_LOCUS1042</name>
</gene>
<evidence type="ECO:0000256" key="7">
    <source>
        <dbReference type="ARBA" id="ARBA00023125"/>
    </source>
</evidence>
<dbReference type="Gene3D" id="2.40.290.10">
    <property type="match status" value="1"/>
</dbReference>
<keyword evidence="8" id="KW-0233">DNA recombination</keyword>
<dbReference type="Pfam" id="PF03731">
    <property type="entry name" value="Ku_N"/>
    <property type="match status" value="1"/>
</dbReference>
<dbReference type="GO" id="GO:0000723">
    <property type="term" value="P:telomere maintenance"/>
    <property type="evidence" value="ECO:0007669"/>
    <property type="project" value="TreeGrafter"/>
</dbReference>
<dbReference type="GO" id="GO:0043564">
    <property type="term" value="C:Ku70:Ku80 complex"/>
    <property type="evidence" value="ECO:0007669"/>
    <property type="project" value="TreeGrafter"/>
</dbReference>
<keyword evidence="5" id="KW-0347">Helicase</keyword>